<dbReference type="Pfam" id="PF02687">
    <property type="entry name" value="FtsX"/>
    <property type="match status" value="1"/>
</dbReference>
<evidence type="ECO:0000313" key="11">
    <source>
        <dbReference type="Proteomes" id="UP000267223"/>
    </source>
</evidence>
<dbReference type="GO" id="GO:0022857">
    <property type="term" value="F:transmembrane transporter activity"/>
    <property type="evidence" value="ECO:0007669"/>
    <property type="project" value="TreeGrafter"/>
</dbReference>
<dbReference type="OrthoDB" id="9770036at2"/>
<dbReference type="AlphaFoldDB" id="A0A3M9NBV1"/>
<dbReference type="PANTHER" id="PTHR30572:SF4">
    <property type="entry name" value="ABC TRANSPORTER PERMEASE YTRF"/>
    <property type="match status" value="1"/>
</dbReference>
<reference evidence="10 11" key="1">
    <citation type="submission" date="2018-11" db="EMBL/GenBank/DDBJ databases">
        <title>Draft genome sequence of Ferruginibacter sp. BO-59.</title>
        <authorList>
            <person name="Im W.T."/>
        </authorList>
    </citation>
    <scope>NUCLEOTIDE SEQUENCE [LARGE SCALE GENOMIC DNA]</scope>
    <source>
        <strain evidence="10 11">BO-59</strain>
    </source>
</reference>
<feature type="transmembrane region" description="Helical" evidence="7">
    <location>
        <begin position="28"/>
        <end position="47"/>
    </location>
</feature>
<evidence type="ECO:0000313" key="10">
    <source>
        <dbReference type="EMBL" id="RNI35231.1"/>
    </source>
</evidence>
<dbReference type="GO" id="GO:0005886">
    <property type="term" value="C:plasma membrane"/>
    <property type="evidence" value="ECO:0007669"/>
    <property type="project" value="UniProtKB-SubCell"/>
</dbReference>
<evidence type="ECO:0000256" key="7">
    <source>
        <dbReference type="SAM" id="Phobius"/>
    </source>
</evidence>
<protein>
    <submittedName>
        <fullName evidence="10">FtsX-like permease family protein</fullName>
    </submittedName>
</protein>
<feature type="transmembrane region" description="Helical" evidence="7">
    <location>
        <begin position="291"/>
        <end position="316"/>
    </location>
</feature>
<dbReference type="Proteomes" id="UP000267223">
    <property type="component" value="Unassembled WGS sequence"/>
</dbReference>
<evidence type="ECO:0000256" key="3">
    <source>
        <dbReference type="ARBA" id="ARBA00022692"/>
    </source>
</evidence>
<proteinExistence type="inferred from homology"/>
<comment type="subcellular location">
    <subcellularLocation>
        <location evidence="1">Cell membrane</location>
        <topology evidence="1">Multi-pass membrane protein</topology>
    </subcellularLocation>
</comment>
<keyword evidence="4 7" id="KW-1133">Transmembrane helix</keyword>
<keyword evidence="2" id="KW-1003">Cell membrane</keyword>
<keyword evidence="3 7" id="KW-0812">Transmembrane</keyword>
<feature type="transmembrane region" description="Helical" evidence="7">
    <location>
        <begin position="374"/>
        <end position="398"/>
    </location>
</feature>
<dbReference type="InterPro" id="IPR050250">
    <property type="entry name" value="Macrolide_Exporter_MacB"/>
</dbReference>
<dbReference type="RefSeq" id="WP_123121218.1">
    <property type="nucleotide sequence ID" value="NZ_RJJR01000011.1"/>
</dbReference>
<keyword evidence="5 7" id="KW-0472">Membrane</keyword>
<evidence type="ECO:0000256" key="5">
    <source>
        <dbReference type="ARBA" id="ARBA00023136"/>
    </source>
</evidence>
<accession>A0A3M9NBV1</accession>
<dbReference type="EMBL" id="RJJR01000011">
    <property type="protein sequence ID" value="RNI35231.1"/>
    <property type="molecule type" value="Genomic_DNA"/>
</dbReference>
<dbReference type="Pfam" id="PF12704">
    <property type="entry name" value="MacB_PCD"/>
    <property type="match status" value="1"/>
</dbReference>
<name>A0A3M9NBV1_9BACT</name>
<evidence type="ECO:0000256" key="2">
    <source>
        <dbReference type="ARBA" id="ARBA00022475"/>
    </source>
</evidence>
<feature type="domain" description="MacB-like periplasmic core" evidence="9">
    <location>
        <begin position="26"/>
        <end position="253"/>
    </location>
</feature>
<evidence type="ECO:0000259" key="9">
    <source>
        <dbReference type="Pfam" id="PF12704"/>
    </source>
</evidence>
<evidence type="ECO:0000259" key="8">
    <source>
        <dbReference type="Pfam" id="PF02687"/>
    </source>
</evidence>
<dbReference type="InterPro" id="IPR025857">
    <property type="entry name" value="MacB_PCD"/>
</dbReference>
<evidence type="ECO:0000256" key="1">
    <source>
        <dbReference type="ARBA" id="ARBA00004651"/>
    </source>
</evidence>
<evidence type="ECO:0000256" key="4">
    <source>
        <dbReference type="ARBA" id="ARBA00022989"/>
    </source>
</evidence>
<comment type="similarity">
    <text evidence="6">Belongs to the ABC-4 integral membrane protein family.</text>
</comment>
<comment type="caution">
    <text evidence="10">The sequence shown here is derived from an EMBL/GenBank/DDBJ whole genome shotgun (WGS) entry which is preliminary data.</text>
</comment>
<gene>
    <name evidence="10" type="ORF">EFY79_13315</name>
</gene>
<feature type="domain" description="ABC3 transporter permease C-terminal" evidence="8">
    <location>
        <begin position="295"/>
        <end position="408"/>
    </location>
</feature>
<dbReference type="PANTHER" id="PTHR30572">
    <property type="entry name" value="MEMBRANE COMPONENT OF TRANSPORTER-RELATED"/>
    <property type="match status" value="1"/>
</dbReference>
<evidence type="ECO:0000256" key="6">
    <source>
        <dbReference type="ARBA" id="ARBA00038076"/>
    </source>
</evidence>
<keyword evidence="11" id="KW-1185">Reference proteome</keyword>
<organism evidence="10 11">
    <name type="scientific">Hanamia caeni</name>
    <dbReference type="NCBI Taxonomy" id="2294116"/>
    <lineage>
        <taxon>Bacteria</taxon>
        <taxon>Pseudomonadati</taxon>
        <taxon>Bacteroidota</taxon>
        <taxon>Chitinophagia</taxon>
        <taxon>Chitinophagales</taxon>
        <taxon>Chitinophagaceae</taxon>
        <taxon>Hanamia</taxon>
    </lineage>
</organism>
<sequence>MRKTINILASSLRLTMQELLVNKLRTSLSLIGISFGIFCIIGVLATVNSLKTNVQNQINSLGSNTIYIDKWEYFHNGSDYPWWKFVNRPVPLFDEVKLIKERSALAKNVAFMINRSVNIEYNSIALEGVQMNGISEEENDIQPVTIQYGRFISDAEFANGNAVLVMGNMNAENLFGNPAAAVGKEVSVKNHKAVIIGVIEKTGRSMTGLDYDQSIFVPFRFARKLINERESSPRIIVTGKDNVSSQALADDLEGVMRSIRKLSPKQDDNFAINQISGASERVSSVFANINIGGWAIGVLSLVVGAFGIANIMFVTVKERTPIIGLKKAIGAKKRSILSEFLLESAIICILGGLIGLILVYLLTLILTSVFNFPVFISGGILFLAISLCIIIGILAGIIPALSASRLDPVVAIRSK</sequence>
<feature type="transmembrane region" description="Helical" evidence="7">
    <location>
        <begin position="336"/>
        <end position="362"/>
    </location>
</feature>
<dbReference type="InterPro" id="IPR003838">
    <property type="entry name" value="ABC3_permease_C"/>
</dbReference>